<dbReference type="SUPFAM" id="SSF51695">
    <property type="entry name" value="PLC-like phosphodiesterases"/>
    <property type="match status" value="1"/>
</dbReference>
<evidence type="ECO:0000313" key="3">
    <source>
        <dbReference type="Proteomes" id="UP001295740"/>
    </source>
</evidence>
<dbReference type="EMBL" id="CAUWAG010000004">
    <property type="protein sequence ID" value="CAJ2503232.1"/>
    <property type="molecule type" value="Genomic_DNA"/>
</dbReference>
<reference evidence="2" key="1">
    <citation type="submission" date="2023-10" db="EMBL/GenBank/DDBJ databases">
        <authorList>
            <person name="Hackl T."/>
        </authorList>
    </citation>
    <scope>NUCLEOTIDE SEQUENCE</scope>
</reference>
<dbReference type="GO" id="GO:0006629">
    <property type="term" value="P:lipid metabolic process"/>
    <property type="evidence" value="ECO:0007669"/>
    <property type="project" value="InterPro"/>
</dbReference>
<accession>A0AAI8VF40</accession>
<comment type="caution">
    <text evidence="2">The sequence shown here is derived from an EMBL/GenBank/DDBJ whole genome shotgun (WGS) entry which is preliminary data.</text>
</comment>
<dbReference type="PANTHER" id="PTHR13593:SF146">
    <property type="entry name" value="PLC-LIKE PHOSPHODIESTERASE"/>
    <property type="match status" value="1"/>
</dbReference>
<name>A0AAI8VF40_9PEZI</name>
<keyword evidence="3" id="KW-1185">Reference proteome</keyword>
<dbReference type="InterPro" id="IPR017946">
    <property type="entry name" value="PLC-like_Pdiesterase_TIM-brl"/>
</dbReference>
<feature type="signal peptide" evidence="1">
    <location>
        <begin position="1"/>
        <end position="17"/>
    </location>
</feature>
<dbReference type="PANTHER" id="PTHR13593">
    <property type="match status" value="1"/>
</dbReference>
<feature type="chain" id="PRO_5042564780" evidence="1">
    <location>
        <begin position="18"/>
        <end position="292"/>
    </location>
</feature>
<dbReference type="InterPro" id="IPR051057">
    <property type="entry name" value="PI-PLC_domain"/>
</dbReference>
<dbReference type="AlphaFoldDB" id="A0AAI8VF40"/>
<gene>
    <name evidence="2" type="ORF">KHLLAP_LOCUS3700</name>
</gene>
<protein>
    <submittedName>
        <fullName evidence="2">Uu.00g106260.m01.CDS01</fullName>
    </submittedName>
</protein>
<sequence length="292" mass="32004">MRTAIISVLALAAGSFALDCNGNSALCDRAYSHVTFVGSHNAPFHVDIPGFPNQHTNVTAQLNQGVRFLQAATKNKDGVAEMCHTSCDTLDAGTLEKYLEEIKSWVDANANEVVTLLLTNGDAINITKFDDAFKAAGLYQYVFTPKAQLGLDDWPTLGKLINDGTRVIVLMDYHADTSEVPYILDEFNTYYFETPFDPIQDQLSSCGIDRPPDASADGRMILANHNLNYKLPLTDDTLIPEKLSAIDTNSVKSIMAQVDTCVGSYKRYPNVVLLDWISVGDAMKAQNQLNGI</sequence>
<evidence type="ECO:0000256" key="1">
    <source>
        <dbReference type="SAM" id="SignalP"/>
    </source>
</evidence>
<dbReference type="Gene3D" id="3.20.20.190">
    <property type="entry name" value="Phosphatidylinositol (PI) phosphodiesterase"/>
    <property type="match status" value="1"/>
</dbReference>
<organism evidence="2 3">
    <name type="scientific">Anthostomella pinea</name>
    <dbReference type="NCBI Taxonomy" id="933095"/>
    <lineage>
        <taxon>Eukaryota</taxon>
        <taxon>Fungi</taxon>
        <taxon>Dikarya</taxon>
        <taxon>Ascomycota</taxon>
        <taxon>Pezizomycotina</taxon>
        <taxon>Sordariomycetes</taxon>
        <taxon>Xylariomycetidae</taxon>
        <taxon>Xylariales</taxon>
        <taxon>Xylariaceae</taxon>
        <taxon>Anthostomella</taxon>
    </lineage>
</organism>
<keyword evidence="1" id="KW-0732">Signal</keyword>
<proteinExistence type="predicted"/>
<dbReference type="Proteomes" id="UP001295740">
    <property type="component" value="Unassembled WGS sequence"/>
</dbReference>
<evidence type="ECO:0000313" key="2">
    <source>
        <dbReference type="EMBL" id="CAJ2503232.1"/>
    </source>
</evidence>
<dbReference type="GO" id="GO:0008081">
    <property type="term" value="F:phosphoric diester hydrolase activity"/>
    <property type="evidence" value="ECO:0007669"/>
    <property type="project" value="InterPro"/>
</dbReference>
<dbReference type="Pfam" id="PF26146">
    <property type="entry name" value="PI-PLC_X"/>
    <property type="match status" value="1"/>
</dbReference>